<organism evidence="1 2">
    <name type="scientific">Taklimakanibacter albus</name>
    <dbReference type="NCBI Taxonomy" id="2800327"/>
    <lineage>
        <taxon>Bacteria</taxon>
        <taxon>Pseudomonadati</taxon>
        <taxon>Pseudomonadota</taxon>
        <taxon>Alphaproteobacteria</taxon>
        <taxon>Hyphomicrobiales</taxon>
        <taxon>Aestuariivirgaceae</taxon>
        <taxon>Taklimakanibacter</taxon>
    </lineage>
</organism>
<dbReference type="Proteomes" id="UP000616151">
    <property type="component" value="Unassembled WGS sequence"/>
</dbReference>
<sequence>MHIDEAAPVGRMTQWRQRLSEAWDSDLAYSFRGSPMAMISALILLIVALTAILAPVIAVQNPYDLTQLFLDKAELPPIWVEGGEAPYLLGTDVQGRDVLSAILYGSRISLLIGFASVMASMAIGISVGLICGFAGGHVDNILMRVGDFVLSIPTLLVAILVSALFRELLPVNLRDSFAPLILMASIAITSWVQYARIVRASAMVEARKEYVLAAKILEVRTTRILLTHILPNVMTPVLVTATLNLGLAILAEATLSFLGVGMPVTQPSLGTLIRIGNQYFFSGSWWVVLFPAFQLGLIILAVNLLGDWLRDALNPKLQ</sequence>
<protein>
    <submittedName>
        <fullName evidence="1">ABC transporter permease</fullName>
    </submittedName>
</protein>
<evidence type="ECO:0000313" key="2">
    <source>
        <dbReference type="Proteomes" id="UP000616151"/>
    </source>
</evidence>
<keyword evidence="2" id="KW-1185">Reference proteome</keyword>
<reference evidence="1" key="1">
    <citation type="submission" date="2021-01" db="EMBL/GenBank/DDBJ databases">
        <authorList>
            <person name="Sun Q."/>
        </authorList>
    </citation>
    <scope>NUCLEOTIDE SEQUENCE</scope>
    <source>
        <strain evidence="1">YIM B02566</strain>
    </source>
</reference>
<comment type="caution">
    <text evidence="1">The sequence shown here is derived from an EMBL/GenBank/DDBJ whole genome shotgun (WGS) entry which is preliminary data.</text>
</comment>
<accession>A0ACC5R9K8</accession>
<name>A0ACC5R9K8_9HYPH</name>
<proteinExistence type="predicted"/>
<evidence type="ECO:0000313" key="1">
    <source>
        <dbReference type="EMBL" id="MBK1869366.1"/>
    </source>
</evidence>
<dbReference type="EMBL" id="JAENHL010000008">
    <property type="protein sequence ID" value="MBK1869366.1"/>
    <property type="molecule type" value="Genomic_DNA"/>
</dbReference>
<gene>
    <name evidence="1" type="ORF">JHL16_23600</name>
</gene>